<evidence type="ECO:0008006" key="11">
    <source>
        <dbReference type="Google" id="ProtNLM"/>
    </source>
</evidence>
<accession>A0A084G6T5</accession>
<dbReference type="InterPro" id="IPR003154">
    <property type="entry name" value="S1/P1nuclease"/>
</dbReference>
<dbReference type="GO" id="GO:0004519">
    <property type="term" value="F:endonuclease activity"/>
    <property type="evidence" value="ECO:0007669"/>
    <property type="project" value="UniProtKB-KW"/>
</dbReference>
<evidence type="ECO:0000256" key="6">
    <source>
        <dbReference type="ARBA" id="ARBA00023157"/>
    </source>
</evidence>
<dbReference type="GO" id="GO:0003676">
    <property type="term" value="F:nucleic acid binding"/>
    <property type="evidence" value="ECO:0007669"/>
    <property type="project" value="InterPro"/>
</dbReference>
<keyword evidence="6" id="KW-1015">Disulfide bond</keyword>
<keyword evidence="2" id="KW-0540">Nuclease</keyword>
<sequence length="309" mass="34453">MRLSSGLLALGALGLPQALAWGSLGHITTAYLASEFVSNTTEAYLKDLLYNETSDYMANIATWADSVRYTRWGRFTKTFHFIDAKDDPPRSCNVDLERDCKETGCVVTSLANYTQQSLDASLGWPDRNIAAKFVIHFIGDLHQPLHNENVARGGNGIHVLWHGSEVNLHRVWDSSIAEQWVNGRRRGKPFEMAKRWSEQLAREIREGKYAAQKDAWLKDVNIDDVVGTALTWSRECNAYVCSHVFPEGPVAIQGKELSGDYYERAAPVVELLVAQAGYRLAAFLDLIVDGYLEKTSHGSASSNVISEEL</sequence>
<reference evidence="9 10" key="1">
    <citation type="journal article" date="2014" name="Genome Announc.">
        <title>Draft genome sequence of the pathogenic fungus Scedosporium apiospermum.</title>
        <authorList>
            <person name="Vandeputte P."/>
            <person name="Ghamrawi S."/>
            <person name="Rechenmann M."/>
            <person name="Iltis A."/>
            <person name="Giraud S."/>
            <person name="Fleury M."/>
            <person name="Thornton C."/>
            <person name="Delhaes L."/>
            <person name="Meyer W."/>
            <person name="Papon N."/>
            <person name="Bouchara J.P."/>
        </authorList>
    </citation>
    <scope>NUCLEOTIDE SEQUENCE [LARGE SCALE GENOMIC DNA]</scope>
    <source>
        <strain evidence="9 10">IHEM 14462</strain>
    </source>
</reference>
<dbReference type="AlphaFoldDB" id="A0A084G6T5"/>
<dbReference type="PANTHER" id="PTHR33146">
    <property type="entry name" value="ENDONUCLEASE 4"/>
    <property type="match status" value="1"/>
</dbReference>
<dbReference type="GO" id="GO:0006308">
    <property type="term" value="P:DNA catabolic process"/>
    <property type="evidence" value="ECO:0007669"/>
    <property type="project" value="InterPro"/>
</dbReference>
<dbReference type="KEGG" id="sapo:SAPIO_CDS5124"/>
<dbReference type="EMBL" id="JOWA01000097">
    <property type="protein sequence ID" value="KEZ43047.1"/>
    <property type="molecule type" value="Genomic_DNA"/>
</dbReference>
<dbReference type="SUPFAM" id="SSF48537">
    <property type="entry name" value="Phospholipase C/P1 nuclease"/>
    <property type="match status" value="1"/>
</dbReference>
<dbReference type="HOGENOM" id="CLU_044365_0_0_1"/>
<keyword evidence="4" id="KW-0255">Endonuclease</keyword>
<dbReference type="Pfam" id="PF02265">
    <property type="entry name" value="S1-P1_nuclease"/>
    <property type="match status" value="1"/>
</dbReference>
<feature type="chain" id="PRO_5001775358" description="Nuclease S1" evidence="8">
    <location>
        <begin position="21"/>
        <end position="309"/>
    </location>
</feature>
<feature type="signal peptide" evidence="8">
    <location>
        <begin position="1"/>
        <end position="20"/>
    </location>
</feature>
<evidence type="ECO:0000256" key="1">
    <source>
        <dbReference type="ARBA" id="ARBA00009547"/>
    </source>
</evidence>
<dbReference type="Gene3D" id="1.10.575.10">
    <property type="entry name" value="P1 Nuclease"/>
    <property type="match status" value="1"/>
</dbReference>
<gene>
    <name evidence="9" type="ORF">SAPIO_CDS5124</name>
</gene>
<protein>
    <recommendedName>
        <fullName evidence="11">Nuclease S1</fullName>
    </recommendedName>
</protein>
<dbReference type="PANTHER" id="PTHR33146:SF26">
    <property type="entry name" value="ENDONUCLEASE 4"/>
    <property type="match status" value="1"/>
</dbReference>
<evidence type="ECO:0000256" key="5">
    <source>
        <dbReference type="ARBA" id="ARBA00022801"/>
    </source>
</evidence>
<dbReference type="InterPro" id="IPR008947">
    <property type="entry name" value="PLipase_C/P1_nuclease_dom_sf"/>
</dbReference>
<keyword evidence="8" id="KW-0732">Signal</keyword>
<dbReference type="OrthoDB" id="441446at2759"/>
<keyword evidence="3" id="KW-0479">Metal-binding</keyword>
<evidence type="ECO:0000313" key="9">
    <source>
        <dbReference type="EMBL" id="KEZ43047.1"/>
    </source>
</evidence>
<evidence type="ECO:0000313" key="10">
    <source>
        <dbReference type="Proteomes" id="UP000028545"/>
    </source>
</evidence>
<evidence type="ECO:0000256" key="2">
    <source>
        <dbReference type="ARBA" id="ARBA00022722"/>
    </source>
</evidence>
<keyword evidence="5" id="KW-0378">Hydrolase</keyword>
<comment type="similarity">
    <text evidence="1">Belongs to the nuclease type I family.</text>
</comment>
<dbReference type="GeneID" id="27724196"/>
<keyword evidence="7" id="KW-0325">Glycoprotein</keyword>
<dbReference type="CDD" id="cd11010">
    <property type="entry name" value="S1-P1_nuclease"/>
    <property type="match status" value="1"/>
</dbReference>
<name>A0A084G6T5_PSEDA</name>
<dbReference type="Proteomes" id="UP000028545">
    <property type="component" value="Unassembled WGS sequence"/>
</dbReference>
<keyword evidence="10" id="KW-1185">Reference proteome</keyword>
<evidence type="ECO:0000256" key="7">
    <source>
        <dbReference type="ARBA" id="ARBA00023180"/>
    </source>
</evidence>
<evidence type="ECO:0000256" key="8">
    <source>
        <dbReference type="SAM" id="SignalP"/>
    </source>
</evidence>
<dbReference type="GO" id="GO:0046872">
    <property type="term" value="F:metal ion binding"/>
    <property type="evidence" value="ECO:0007669"/>
    <property type="project" value="UniProtKB-KW"/>
</dbReference>
<evidence type="ECO:0000256" key="4">
    <source>
        <dbReference type="ARBA" id="ARBA00022759"/>
    </source>
</evidence>
<dbReference type="GO" id="GO:0016788">
    <property type="term" value="F:hydrolase activity, acting on ester bonds"/>
    <property type="evidence" value="ECO:0007669"/>
    <property type="project" value="InterPro"/>
</dbReference>
<dbReference type="RefSeq" id="XP_016642846.1">
    <property type="nucleotide sequence ID" value="XM_016787515.1"/>
</dbReference>
<evidence type="ECO:0000256" key="3">
    <source>
        <dbReference type="ARBA" id="ARBA00022723"/>
    </source>
</evidence>
<dbReference type="VEuPathDB" id="FungiDB:SAPIO_CDS5124"/>
<organism evidence="9 10">
    <name type="scientific">Pseudallescheria apiosperma</name>
    <name type="common">Scedosporium apiospermum</name>
    <dbReference type="NCBI Taxonomy" id="563466"/>
    <lineage>
        <taxon>Eukaryota</taxon>
        <taxon>Fungi</taxon>
        <taxon>Dikarya</taxon>
        <taxon>Ascomycota</taxon>
        <taxon>Pezizomycotina</taxon>
        <taxon>Sordariomycetes</taxon>
        <taxon>Hypocreomycetidae</taxon>
        <taxon>Microascales</taxon>
        <taxon>Microascaceae</taxon>
        <taxon>Scedosporium</taxon>
    </lineage>
</organism>
<proteinExistence type="inferred from homology"/>
<comment type="caution">
    <text evidence="9">The sequence shown here is derived from an EMBL/GenBank/DDBJ whole genome shotgun (WGS) entry which is preliminary data.</text>
</comment>
<dbReference type="OMA" id="QNITGEW"/>